<feature type="region of interest" description="Disordered" evidence="1">
    <location>
        <begin position="53"/>
        <end position="99"/>
    </location>
</feature>
<dbReference type="EMBL" id="CAJNRG010010836">
    <property type="protein sequence ID" value="CAF2126556.1"/>
    <property type="molecule type" value="Genomic_DNA"/>
</dbReference>
<proteinExistence type="predicted"/>
<gene>
    <name evidence="2" type="ORF">XDN619_LOCUS23879</name>
</gene>
<name>A0A816VZV0_9BILA</name>
<evidence type="ECO:0000256" key="1">
    <source>
        <dbReference type="SAM" id="MobiDB-lite"/>
    </source>
</evidence>
<feature type="region of interest" description="Disordered" evidence="1">
    <location>
        <begin position="259"/>
        <end position="288"/>
    </location>
</feature>
<sequence length="288" mass="33163">MPSLYRPRRGGSIEVVSEKAASDILVDLNKRPDSTEFVEPADKFINEYIQQNSKRIQSASSSGRTASSSLSNDGDLNEQQETKTNQRRSSRHASAHRLFEVSEWEEQQKRIKQRLQTGETNTTCSYDEIKEKTKELLKRFITQDDYDKHEYDAMAKYDDKSEEIHTVVLSDPTLLPYHKWINERRTLSSIGCRSQSQKIVDPRRVVSEQGFRFYHRTATPLLNGRSSQSALSWQLHDQTNIDSPVRRLASAKCYHIEQQSQNPTNFDPTDRSLSYLRHRSASSSTTTA</sequence>
<evidence type="ECO:0000313" key="2">
    <source>
        <dbReference type="EMBL" id="CAF2126556.1"/>
    </source>
</evidence>
<feature type="compositionally biased region" description="Polar residues" evidence="1">
    <location>
        <begin position="72"/>
        <end position="83"/>
    </location>
</feature>
<organism evidence="2 3">
    <name type="scientific">Rotaria magnacalcarata</name>
    <dbReference type="NCBI Taxonomy" id="392030"/>
    <lineage>
        <taxon>Eukaryota</taxon>
        <taxon>Metazoa</taxon>
        <taxon>Spiralia</taxon>
        <taxon>Gnathifera</taxon>
        <taxon>Rotifera</taxon>
        <taxon>Eurotatoria</taxon>
        <taxon>Bdelloidea</taxon>
        <taxon>Philodinida</taxon>
        <taxon>Philodinidae</taxon>
        <taxon>Rotaria</taxon>
    </lineage>
</organism>
<comment type="caution">
    <text evidence="2">The sequence shown here is derived from an EMBL/GenBank/DDBJ whole genome shotgun (WGS) entry which is preliminary data.</text>
</comment>
<feature type="compositionally biased region" description="Basic residues" evidence="1">
    <location>
        <begin position="85"/>
        <end position="95"/>
    </location>
</feature>
<reference evidence="2" key="1">
    <citation type="submission" date="2021-02" db="EMBL/GenBank/DDBJ databases">
        <authorList>
            <person name="Nowell W R."/>
        </authorList>
    </citation>
    <scope>NUCLEOTIDE SEQUENCE</scope>
</reference>
<evidence type="ECO:0000313" key="3">
    <source>
        <dbReference type="Proteomes" id="UP000663887"/>
    </source>
</evidence>
<feature type="compositionally biased region" description="Low complexity" evidence="1">
    <location>
        <begin position="58"/>
        <end position="71"/>
    </location>
</feature>
<dbReference type="Proteomes" id="UP000663887">
    <property type="component" value="Unassembled WGS sequence"/>
</dbReference>
<dbReference type="AlphaFoldDB" id="A0A816VZV0"/>
<protein>
    <submittedName>
        <fullName evidence="2">Uncharacterized protein</fullName>
    </submittedName>
</protein>
<accession>A0A816VZV0</accession>